<evidence type="ECO:0000313" key="2">
    <source>
        <dbReference type="EMBL" id="MBA0781400.1"/>
    </source>
</evidence>
<organism evidence="2 3">
    <name type="scientific">Gossypium trilobum</name>
    <dbReference type="NCBI Taxonomy" id="34281"/>
    <lineage>
        <taxon>Eukaryota</taxon>
        <taxon>Viridiplantae</taxon>
        <taxon>Streptophyta</taxon>
        <taxon>Embryophyta</taxon>
        <taxon>Tracheophyta</taxon>
        <taxon>Spermatophyta</taxon>
        <taxon>Magnoliopsida</taxon>
        <taxon>eudicotyledons</taxon>
        <taxon>Gunneridae</taxon>
        <taxon>Pentapetalae</taxon>
        <taxon>rosids</taxon>
        <taxon>malvids</taxon>
        <taxon>Malvales</taxon>
        <taxon>Malvaceae</taxon>
        <taxon>Malvoideae</taxon>
        <taxon>Gossypium</taxon>
    </lineage>
</organism>
<comment type="caution">
    <text evidence="2">The sequence shown here is derived from an EMBL/GenBank/DDBJ whole genome shotgun (WGS) entry which is preliminary data.</text>
</comment>
<proteinExistence type="predicted"/>
<dbReference type="AlphaFoldDB" id="A0A7J9F7W7"/>
<dbReference type="Proteomes" id="UP000593568">
    <property type="component" value="Unassembled WGS sequence"/>
</dbReference>
<keyword evidence="3" id="KW-1185">Reference proteome</keyword>
<feature type="region of interest" description="Disordered" evidence="1">
    <location>
        <begin position="1"/>
        <end position="23"/>
    </location>
</feature>
<reference evidence="2 3" key="1">
    <citation type="journal article" date="2019" name="Genome Biol. Evol.">
        <title>Insights into the evolution of the New World diploid cottons (Gossypium, subgenus Houzingenia) based on genome sequencing.</title>
        <authorList>
            <person name="Grover C.E."/>
            <person name="Arick M.A. 2nd"/>
            <person name="Thrash A."/>
            <person name="Conover J.L."/>
            <person name="Sanders W.S."/>
            <person name="Peterson D.G."/>
            <person name="Frelichowski J.E."/>
            <person name="Scheffler J.A."/>
            <person name="Scheffler B.E."/>
            <person name="Wendel J.F."/>
        </authorList>
    </citation>
    <scope>NUCLEOTIDE SEQUENCE [LARGE SCALE GENOMIC DNA]</scope>
    <source>
        <strain evidence="2">8</strain>
        <tissue evidence="2">Leaf</tissue>
    </source>
</reference>
<gene>
    <name evidence="2" type="ORF">Gotri_002327</name>
</gene>
<protein>
    <submittedName>
        <fullName evidence="2">Uncharacterized protein</fullName>
    </submittedName>
</protein>
<accession>A0A7J9F7W7</accession>
<sequence>VTKKVRRWPDLLSNTDDPTVEENGRKLSEAVMAKVSYKNTLIRSSTTSDSPQNVEDFELQEGDVTTEMENGNDNHCQAFRTEDCFQCFVEQDHDVMEFQASFSTHGFGK</sequence>
<name>A0A7J9F7W7_9ROSI</name>
<evidence type="ECO:0000313" key="3">
    <source>
        <dbReference type="Proteomes" id="UP000593568"/>
    </source>
</evidence>
<dbReference type="EMBL" id="JABEZW010000012">
    <property type="protein sequence ID" value="MBA0781400.1"/>
    <property type="molecule type" value="Genomic_DNA"/>
</dbReference>
<evidence type="ECO:0000256" key="1">
    <source>
        <dbReference type="SAM" id="MobiDB-lite"/>
    </source>
</evidence>
<feature type="non-terminal residue" evidence="2">
    <location>
        <position position="1"/>
    </location>
</feature>